<evidence type="ECO:0000313" key="5">
    <source>
        <dbReference type="Proteomes" id="UP000095751"/>
    </source>
</evidence>
<dbReference type="EMBL" id="KV784361">
    <property type="protein sequence ID" value="OEU14025.1"/>
    <property type="molecule type" value="Genomic_DNA"/>
</dbReference>
<dbReference type="Proteomes" id="UP000095751">
    <property type="component" value="Unassembled WGS sequence"/>
</dbReference>
<evidence type="ECO:0000313" key="4">
    <source>
        <dbReference type="EMBL" id="OEU14025.1"/>
    </source>
</evidence>
<keyword evidence="2" id="KW-0862">Zinc</keyword>
<dbReference type="GO" id="GO:0047974">
    <property type="term" value="F:guanosine deaminase activity"/>
    <property type="evidence" value="ECO:0007669"/>
    <property type="project" value="TreeGrafter"/>
</dbReference>
<feature type="domain" description="CMP/dCMP-type deaminase" evidence="3">
    <location>
        <begin position="27"/>
        <end position="168"/>
    </location>
</feature>
<accession>A0A1E7F7Q4</accession>
<dbReference type="InParanoid" id="A0A1E7F7Q4"/>
<dbReference type="GO" id="GO:0006152">
    <property type="term" value="P:purine nucleoside catabolic process"/>
    <property type="evidence" value="ECO:0007669"/>
    <property type="project" value="TreeGrafter"/>
</dbReference>
<keyword evidence="5" id="KW-1185">Reference proteome</keyword>
<dbReference type="OrthoDB" id="408702at2759"/>
<name>A0A1E7F7Q4_9STRA</name>
<dbReference type="PROSITE" id="PS51747">
    <property type="entry name" value="CYT_DCMP_DEAMINASES_2"/>
    <property type="match status" value="1"/>
</dbReference>
<dbReference type="InterPro" id="IPR016193">
    <property type="entry name" value="Cytidine_deaminase-like"/>
</dbReference>
<dbReference type="GO" id="GO:0008270">
    <property type="term" value="F:zinc ion binding"/>
    <property type="evidence" value="ECO:0007669"/>
    <property type="project" value="InterPro"/>
</dbReference>
<dbReference type="InterPro" id="IPR016192">
    <property type="entry name" value="APOBEC/CMP_deaminase_Zn-bd"/>
</dbReference>
<proteinExistence type="predicted"/>
<dbReference type="InterPro" id="IPR002125">
    <property type="entry name" value="CMP_dCMP_dom"/>
</dbReference>
<dbReference type="SUPFAM" id="SSF53927">
    <property type="entry name" value="Cytidine deaminase-like"/>
    <property type="match status" value="1"/>
</dbReference>
<organism evidence="4 5">
    <name type="scientific">Fragilariopsis cylindrus CCMP1102</name>
    <dbReference type="NCBI Taxonomy" id="635003"/>
    <lineage>
        <taxon>Eukaryota</taxon>
        <taxon>Sar</taxon>
        <taxon>Stramenopiles</taxon>
        <taxon>Ochrophyta</taxon>
        <taxon>Bacillariophyta</taxon>
        <taxon>Bacillariophyceae</taxon>
        <taxon>Bacillariophycidae</taxon>
        <taxon>Bacillariales</taxon>
        <taxon>Bacillariaceae</taxon>
        <taxon>Fragilariopsis</taxon>
    </lineage>
</organism>
<dbReference type="KEGG" id="fcy:FRACYDRAFT_188775"/>
<dbReference type="PROSITE" id="PS00903">
    <property type="entry name" value="CYT_DCMP_DEAMINASES_1"/>
    <property type="match status" value="1"/>
</dbReference>
<gene>
    <name evidence="4" type="ORF">FRACYDRAFT_188775</name>
</gene>
<dbReference type="PANTHER" id="PTHR11079">
    <property type="entry name" value="CYTOSINE DEAMINASE FAMILY MEMBER"/>
    <property type="match status" value="1"/>
</dbReference>
<evidence type="ECO:0000256" key="1">
    <source>
        <dbReference type="ARBA" id="ARBA00022723"/>
    </source>
</evidence>
<dbReference type="Pfam" id="PF00383">
    <property type="entry name" value="dCMP_cyt_deam_1"/>
    <property type="match status" value="1"/>
</dbReference>
<evidence type="ECO:0000256" key="2">
    <source>
        <dbReference type="ARBA" id="ARBA00022833"/>
    </source>
</evidence>
<dbReference type="AlphaFoldDB" id="A0A1E7F7Q4"/>
<sequence length="200" mass="22181">HSPLSVVITLPEWTTKFYNERKNNIYTEDKEMMRVAMELSKVNIDNETGGPFGTAIFEYNPNTNESKLFSLGVNRVVPLCNSTLHGEMTAIQFGQQRINNFSFAGAGSAAQGNKQYHLYTSAAPCCQCLGGIMWSGVSKLVCGATKDDVESIGFHEGPVFDPMSYDALEDAGCTVVREVLREECAQVLQYYKQHGEIYNP</sequence>
<dbReference type="CDD" id="cd01285">
    <property type="entry name" value="nucleoside_deaminase"/>
    <property type="match status" value="1"/>
</dbReference>
<feature type="non-terminal residue" evidence="4">
    <location>
        <position position="1"/>
    </location>
</feature>
<keyword evidence="1" id="KW-0479">Metal-binding</keyword>
<protein>
    <submittedName>
        <fullName evidence="4">Cytidine deaminase-like protein</fullName>
    </submittedName>
</protein>
<dbReference type="Gene3D" id="3.40.140.10">
    <property type="entry name" value="Cytidine Deaminase, domain 2"/>
    <property type="match status" value="1"/>
</dbReference>
<evidence type="ECO:0000259" key="3">
    <source>
        <dbReference type="PROSITE" id="PS51747"/>
    </source>
</evidence>
<reference evidence="4 5" key="1">
    <citation type="submission" date="2016-09" db="EMBL/GenBank/DDBJ databases">
        <title>Extensive genetic diversity and differential bi-allelic expression allows diatom success in the polar Southern Ocean.</title>
        <authorList>
            <consortium name="DOE Joint Genome Institute"/>
            <person name="Mock T."/>
            <person name="Otillar R.P."/>
            <person name="Strauss J."/>
            <person name="Dupont C."/>
            <person name="Frickenhaus S."/>
            <person name="Maumus F."/>
            <person name="Mcmullan M."/>
            <person name="Sanges R."/>
            <person name="Schmutz J."/>
            <person name="Toseland A."/>
            <person name="Valas R."/>
            <person name="Veluchamy A."/>
            <person name="Ward B.J."/>
            <person name="Allen A."/>
            <person name="Barry K."/>
            <person name="Falciatore A."/>
            <person name="Ferrante M."/>
            <person name="Fortunato A.E."/>
            <person name="Gloeckner G."/>
            <person name="Gruber A."/>
            <person name="Hipkin R."/>
            <person name="Janech M."/>
            <person name="Kroth P."/>
            <person name="Leese F."/>
            <person name="Lindquist E."/>
            <person name="Lyon B.R."/>
            <person name="Martin J."/>
            <person name="Mayer C."/>
            <person name="Parker M."/>
            <person name="Quesneville H."/>
            <person name="Raymond J."/>
            <person name="Uhlig C."/>
            <person name="Valentin K.U."/>
            <person name="Worden A.Z."/>
            <person name="Armbrust E.V."/>
            <person name="Bowler C."/>
            <person name="Green B."/>
            <person name="Moulton V."/>
            <person name="Van Oosterhout C."/>
            <person name="Grigoriev I."/>
        </authorList>
    </citation>
    <scope>NUCLEOTIDE SEQUENCE [LARGE SCALE GENOMIC DNA]</scope>
    <source>
        <strain evidence="4 5">CCMP1102</strain>
    </source>
</reference>
<dbReference type="PANTHER" id="PTHR11079:SF161">
    <property type="entry name" value="CMP_DCMP-TYPE DEAMINASE DOMAIN-CONTAINING PROTEIN"/>
    <property type="match status" value="1"/>
</dbReference>